<keyword evidence="2" id="KW-0614">Plasmid</keyword>
<geneLocation type="plasmid" evidence="3">
    <name>pPERMA01</name>
</geneLocation>
<accession>C0QUY2</accession>
<dbReference type="PaxDb" id="123214-PERMA_A0053"/>
<dbReference type="HOGENOM" id="CLU_989906_0_0_0"/>
<protein>
    <submittedName>
        <fullName evidence="2">Uncharacterized protein</fullName>
    </submittedName>
</protein>
<dbReference type="RefSeq" id="WP_012675131.1">
    <property type="nucleotide sequence ID" value="NC_012439.1"/>
</dbReference>
<organism evidence="2 3">
    <name type="scientific">Persephonella marina (strain DSM 14350 / EX-H1)</name>
    <dbReference type="NCBI Taxonomy" id="123214"/>
    <lineage>
        <taxon>Bacteria</taxon>
        <taxon>Pseudomonadati</taxon>
        <taxon>Aquificota</taxon>
        <taxon>Aquificia</taxon>
        <taxon>Aquificales</taxon>
        <taxon>Hydrogenothermaceae</taxon>
        <taxon>Persephonella</taxon>
    </lineage>
</organism>
<sequence length="281" mass="31242">MARRKSKKNEEIKETKKSKKEEKVMEEKNQEVLEPEVELVETTAEEVLGEEPETKPAPAVKEEVSIAPANEFSFDTLRERLSSVLKENVNACVKINGRLEITRPVALAMLNQLSRSIAGLGGTVRIKKDVLSVNPIIVKAICEIQLPNGAMLEFQALGNAEEDDIRGNRDKEIRIYHDALGTAETRATKRLLEEVVGEDFINKVLVPLMEKMGHVSNGNGKKSNGDKPATQKQKDLIQKLIDEGKIKDKVDLDKLTMAQASQLLDKVFKKSNNTKTVASSK</sequence>
<dbReference type="AlphaFoldDB" id="C0QUY2"/>
<dbReference type="EMBL" id="CP001231">
    <property type="protein sequence ID" value="ACO04943.1"/>
    <property type="molecule type" value="Genomic_DNA"/>
</dbReference>
<evidence type="ECO:0000313" key="2">
    <source>
        <dbReference type="EMBL" id="ACO04943.1"/>
    </source>
</evidence>
<reference evidence="2 3" key="1">
    <citation type="journal article" date="2009" name="J. Bacteriol.">
        <title>Complete and draft genome sequences of six members of the Aquificales.</title>
        <authorList>
            <person name="Reysenbach A.L."/>
            <person name="Hamamura N."/>
            <person name="Podar M."/>
            <person name="Griffiths E."/>
            <person name="Ferreira S."/>
            <person name="Hochstein R."/>
            <person name="Heidelberg J."/>
            <person name="Johnson J."/>
            <person name="Mead D."/>
            <person name="Pohorille A."/>
            <person name="Sarmiento M."/>
            <person name="Schweighofer K."/>
            <person name="Seshadri R."/>
            <person name="Voytek M.A."/>
        </authorList>
    </citation>
    <scope>NUCLEOTIDE SEQUENCE [LARGE SCALE GENOMIC DNA]</scope>
    <source>
        <strain evidence="3">DSM 14350 / EX-H1</strain>
        <plasmid evidence="3">pPERMA01</plasmid>
    </source>
</reference>
<name>C0QUY2_PERMH</name>
<keyword evidence="3" id="KW-1185">Reference proteome</keyword>
<feature type="region of interest" description="Disordered" evidence="1">
    <location>
        <begin position="1"/>
        <end position="33"/>
    </location>
</feature>
<proteinExistence type="predicted"/>
<dbReference type="KEGG" id="pmx:PERMA_A0053"/>
<dbReference type="Proteomes" id="UP000001366">
    <property type="component" value="Plasmid unnamed"/>
</dbReference>
<gene>
    <name evidence="2" type="ordered locus">PERMA_A0053</name>
</gene>
<evidence type="ECO:0000313" key="3">
    <source>
        <dbReference type="Proteomes" id="UP000001366"/>
    </source>
</evidence>
<evidence type="ECO:0000256" key="1">
    <source>
        <dbReference type="SAM" id="MobiDB-lite"/>
    </source>
</evidence>
<feature type="compositionally biased region" description="Basic and acidic residues" evidence="1">
    <location>
        <begin position="8"/>
        <end position="31"/>
    </location>
</feature>